<dbReference type="InterPro" id="IPR037923">
    <property type="entry name" value="HTH-like"/>
</dbReference>
<dbReference type="SMART" id="SM00342">
    <property type="entry name" value="HTH_ARAC"/>
    <property type="match status" value="1"/>
</dbReference>
<name>A0ABS2Q5S7_9BACL</name>
<dbReference type="Proteomes" id="UP000823201">
    <property type="component" value="Unassembled WGS sequence"/>
</dbReference>
<dbReference type="InterPro" id="IPR018062">
    <property type="entry name" value="HTH_AraC-typ_CS"/>
</dbReference>
<dbReference type="Pfam" id="PF12833">
    <property type="entry name" value="HTH_18"/>
    <property type="match status" value="1"/>
</dbReference>
<evidence type="ECO:0000313" key="6">
    <source>
        <dbReference type="Proteomes" id="UP000823201"/>
    </source>
</evidence>
<evidence type="ECO:0000259" key="4">
    <source>
        <dbReference type="PROSITE" id="PS01124"/>
    </source>
</evidence>
<organism evidence="5 6">
    <name type="scientific">Sporolactobacillus spathodeae</name>
    <dbReference type="NCBI Taxonomy" id="1465502"/>
    <lineage>
        <taxon>Bacteria</taxon>
        <taxon>Bacillati</taxon>
        <taxon>Bacillota</taxon>
        <taxon>Bacilli</taxon>
        <taxon>Bacillales</taxon>
        <taxon>Sporolactobacillaceae</taxon>
        <taxon>Sporolactobacillus</taxon>
    </lineage>
</organism>
<dbReference type="EMBL" id="JAFBEV010000003">
    <property type="protein sequence ID" value="MBM7657073.1"/>
    <property type="molecule type" value="Genomic_DNA"/>
</dbReference>
<evidence type="ECO:0000256" key="1">
    <source>
        <dbReference type="ARBA" id="ARBA00023015"/>
    </source>
</evidence>
<dbReference type="Pfam" id="PF02311">
    <property type="entry name" value="AraC_binding"/>
    <property type="match status" value="1"/>
</dbReference>
<dbReference type="Gene3D" id="2.60.120.10">
    <property type="entry name" value="Jelly Rolls"/>
    <property type="match status" value="1"/>
</dbReference>
<dbReference type="SUPFAM" id="SSF51215">
    <property type="entry name" value="Regulatory protein AraC"/>
    <property type="match status" value="1"/>
</dbReference>
<dbReference type="PRINTS" id="PR00032">
    <property type="entry name" value="HTHARAC"/>
</dbReference>
<proteinExistence type="predicted"/>
<dbReference type="InterPro" id="IPR009057">
    <property type="entry name" value="Homeodomain-like_sf"/>
</dbReference>
<dbReference type="InterPro" id="IPR020449">
    <property type="entry name" value="Tscrpt_reg_AraC-type_HTH"/>
</dbReference>
<evidence type="ECO:0000256" key="3">
    <source>
        <dbReference type="ARBA" id="ARBA00023163"/>
    </source>
</evidence>
<keyword evidence="3" id="KW-0804">Transcription</keyword>
<dbReference type="PANTHER" id="PTHR43280">
    <property type="entry name" value="ARAC-FAMILY TRANSCRIPTIONAL REGULATOR"/>
    <property type="match status" value="1"/>
</dbReference>
<dbReference type="Gene3D" id="1.10.10.60">
    <property type="entry name" value="Homeodomain-like"/>
    <property type="match status" value="2"/>
</dbReference>
<accession>A0ABS2Q5S7</accession>
<keyword evidence="6" id="KW-1185">Reference proteome</keyword>
<dbReference type="SUPFAM" id="SSF46689">
    <property type="entry name" value="Homeodomain-like"/>
    <property type="match status" value="1"/>
</dbReference>
<evidence type="ECO:0000313" key="5">
    <source>
        <dbReference type="EMBL" id="MBM7657073.1"/>
    </source>
</evidence>
<dbReference type="CDD" id="cd06996">
    <property type="entry name" value="cupin_Lmo2851-like_N"/>
    <property type="match status" value="1"/>
</dbReference>
<dbReference type="PROSITE" id="PS01124">
    <property type="entry name" value="HTH_ARAC_FAMILY_2"/>
    <property type="match status" value="1"/>
</dbReference>
<keyword evidence="2" id="KW-0238">DNA-binding</keyword>
<sequence length="347" mass="39756">MNNNEEKVIADKLNKITPIEQEQIKKGLFISDIPDFSTRIIENKLELLTNYFFKKQDLYISKHNRFANYPLHAHQFTELNYMLTGSCHQLINGSPIVLNQGELLLIGTGVSHEIKALGEKDILINILFKKSSITFEWLSKMGGVCNPLIQYLTNLSIDNGRTDQYIIFRVSQVQDVQDTLSKMIDEYYSADAYSSTIAELYLPILFTALTRNCNSPIPSVNPLRDNQKILPVLQLIEENFKEINLSKAAEQLGYNKTYLGNLIKKTAGVTFTQLVVKRRLYQARLLLSTTDLPICDVAQESGFSNKTYFYKVFKKAFGYLPGEERKKDRKKEGISSLPDERTLFLIR</sequence>
<evidence type="ECO:0000256" key="2">
    <source>
        <dbReference type="ARBA" id="ARBA00023125"/>
    </source>
</evidence>
<dbReference type="RefSeq" id="WP_205005433.1">
    <property type="nucleotide sequence ID" value="NZ_CBCRXA010000003.1"/>
</dbReference>
<dbReference type="PANTHER" id="PTHR43280:SF28">
    <property type="entry name" value="HTH-TYPE TRANSCRIPTIONAL ACTIVATOR RHAS"/>
    <property type="match status" value="1"/>
</dbReference>
<dbReference type="PROSITE" id="PS00041">
    <property type="entry name" value="HTH_ARAC_FAMILY_1"/>
    <property type="match status" value="1"/>
</dbReference>
<keyword evidence="1" id="KW-0805">Transcription regulation</keyword>
<dbReference type="InterPro" id="IPR014710">
    <property type="entry name" value="RmlC-like_jellyroll"/>
</dbReference>
<feature type="domain" description="HTH araC/xylS-type" evidence="4">
    <location>
        <begin position="230"/>
        <end position="327"/>
    </location>
</feature>
<dbReference type="InterPro" id="IPR018060">
    <property type="entry name" value="HTH_AraC"/>
</dbReference>
<dbReference type="InterPro" id="IPR003313">
    <property type="entry name" value="AraC-bd"/>
</dbReference>
<gene>
    <name evidence="5" type="ORF">JOC27_000514</name>
</gene>
<reference evidence="5 6" key="1">
    <citation type="submission" date="2021-01" db="EMBL/GenBank/DDBJ databases">
        <title>Genomic Encyclopedia of Type Strains, Phase IV (KMG-IV): sequencing the most valuable type-strain genomes for metagenomic binning, comparative biology and taxonomic classification.</title>
        <authorList>
            <person name="Goeker M."/>
        </authorList>
    </citation>
    <scope>NUCLEOTIDE SEQUENCE [LARGE SCALE GENOMIC DNA]</scope>
    <source>
        <strain evidence="5 6">DSM 100968</strain>
    </source>
</reference>
<protein>
    <submittedName>
        <fullName evidence="5">AraC-like DNA-binding protein/mannose-6-phosphate isomerase-like protein (Cupin superfamily)</fullName>
    </submittedName>
</protein>
<comment type="caution">
    <text evidence="5">The sequence shown here is derived from an EMBL/GenBank/DDBJ whole genome shotgun (WGS) entry which is preliminary data.</text>
</comment>